<dbReference type="InterPro" id="IPR012341">
    <property type="entry name" value="6hp_glycosidase-like_sf"/>
</dbReference>
<comment type="caution">
    <text evidence="1">The sequence shown here is derived from an EMBL/GenBank/DDBJ whole genome shotgun (WGS) entry which is preliminary data.</text>
</comment>
<name>A0ABR8L6R0_9ACTN</name>
<evidence type="ECO:0000313" key="2">
    <source>
        <dbReference type="Proteomes" id="UP000653231"/>
    </source>
</evidence>
<evidence type="ECO:0000313" key="1">
    <source>
        <dbReference type="EMBL" id="MBD3145931.1"/>
    </source>
</evidence>
<gene>
    <name evidence="1" type="ORF">IEQ31_22445</name>
</gene>
<reference evidence="1 2" key="1">
    <citation type="submission" date="2020-09" db="EMBL/GenBank/DDBJ databases">
        <title>Actinomycete isolated from the Camponotus japonicus Mayr.</title>
        <authorList>
            <person name="Gong X."/>
        </authorList>
    </citation>
    <scope>NUCLEOTIDE SEQUENCE [LARGE SCALE GENOMIC DNA]</scope>
    <source>
        <strain evidence="1 2">2C-HV3</strain>
    </source>
</reference>
<accession>A0ABR8L6R0</accession>
<sequence>MGPDPFRSSDERAETPLTAAIMAGRWIRTAAVDDESGRRWRANPDPYGRAATGEQGHLEFARRLADHLIGRATGYDGRGYRWYQAHRRRRPGEASADTGYLTGAAGIGAALLHLDAAGQADRPRRVILLPDNPFPPIPMPAVALRRPAG</sequence>
<dbReference type="EMBL" id="JACXRZ010000016">
    <property type="protein sequence ID" value="MBD3145931.1"/>
    <property type="molecule type" value="Genomic_DNA"/>
</dbReference>
<dbReference type="RefSeq" id="WP_191053314.1">
    <property type="nucleotide sequence ID" value="NZ_JACXRZ010000016.1"/>
</dbReference>
<protein>
    <submittedName>
        <fullName evidence="1">Uncharacterized protein</fullName>
    </submittedName>
</protein>
<organism evidence="1 2">
    <name type="scientific">Microbispora bryophytorum subsp. camponoti</name>
    <dbReference type="NCBI Taxonomy" id="1677852"/>
    <lineage>
        <taxon>Bacteria</taxon>
        <taxon>Bacillati</taxon>
        <taxon>Actinomycetota</taxon>
        <taxon>Actinomycetes</taxon>
        <taxon>Streptosporangiales</taxon>
        <taxon>Streptosporangiaceae</taxon>
        <taxon>Microbispora</taxon>
    </lineage>
</organism>
<dbReference type="Proteomes" id="UP000653231">
    <property type="component" value="Unassembled WGS sequence"/>
</dbReference>
<dbReference type="Gene3D" id="1.50.10.10">
    <property type="match status" value="1"/>
</dbReference>
<proteinExistence type="predicted"/>
<keyword evidence="2" id="KW-1185">Reference proteome</keyword>